<organism evidence="2 3">
    <name type="scientific">Paracraurococcus ruber</name>
    <dbReference type="NCBI Taxonomy" id="77675"/>
    <lineage>
        <taxon>Bacteria</taxon>
        <taxon>Pseudomonadati</taxon>
        <taxon>Pseudomonadota</taxon>
        <taxon>Alphaproteobacteria</taxon>
        <taxon>Acetobacterales</taxon>
        <taxon>Roseomonadaceae</taxon>
        <taxon>Paracraurococcus</taxon>
    </lineage>
</organism>
<dbReference type="EMBL" id="NRSG01000015">
    <property type="protein sequence ID" value="MBK1657331.1"/>
    <property type="molecule type" value="Genomic_DNA"/>
</dbReference>
<feature type="compositionally biased region" description="Low complexity" evidence="1">
    <location>
        <begin position="34"/>
        <end position="45"/>
    </location>
</feature>
<evidence type="ECO:0000313" key="2">
    <source>
        <dbReference type="EMBL" id="MBK1657331.1"/>
    </source>
</evidence>
<feature type="region of interest" description="Disordered" evidence="1">
    <location>
        <begin position="81"/>
        <end position="112"/>
    </location>
</feature>
<evidence type="ECO:0000313" key="3">
    <source>
        <dbReference type="Proteomes" id="UP000697995"/>
    </source>
</evidence>
<name>A0ABS1CSS5_9PROT</name>
<reference evidence="2 3" key="1">
    <citation type="journal article" date="2020" name="Microorganisms">
        <title>Osmotic Adaptation and Compatible Solute Biosynthesis of Phototrophic Bacteria as Revealed from Genome Analyses.</title>
        <authorList>
            <person name="Imhoff J.F."/>
            <person name="Rahn T."/>
            <person name="Kunzel S."/>
            <person name="Keller A."/>
            <person name="Neulinger S.C."/>
        </authorList>
    </citation>
    <scope>NUCLEOTIDE SEQUENCE [LARGE SCALE GENOMIC DNA]</scope>
    <source>
        <strain evidence="2 3">DSM 15382</strain>
    </source>
</reference>
<dbReference type="Proteomes" id="UP000697995">
    <property type="component" value="Unassembled WGS sequence"/>
</dbReference>
<sequence>MRRGSCVFGMRTDQDPSASGPAAPDRTQAGARVPGSDAGAPGSAAMPLRKPRGWRCRAAPILALLLLGGCTGEVVGLRLPGGPTRGSMTHDEAMGARSGLTSVDRLPPAERR</sequence>
<keyword evidence="3" id="KW-1185">Reference proteome</keyword>
<accession>A0ABS1CSS5</accession>
<evidence type="ECO:0000256" key="1">
    <source>
        <dbReference type="SAM" id="MobiDB-lite"/>
    </source>
</evidence>
<comment type="caution">
    <text evidence="2">The sequence shown here is derived from an EMBL/GenBank/DDBJ whole genome shotgun (WGS) entry which is preliminary data.</text>
</comment>
<proteinExistence type="predicted"/>
<gene>
    <name evidence="2" type="ORF">CKO45_03685</name>
</gene>
<protein>
    <submittedName>
        <fullName evidence="2">Uncharacterized protein</fullName>
    </submittedName>
</protein>
<feature type="region of interest" description="Disordered" evidence="1">
    <location>
        <begin position="1"/>
        <end position="48"/>
    </location>
</feature>